<keyword evidence="8 9" id="KW-0346">Stress response</keyword>
<dbReference type="InterPro" id="IPR027065">
    <property type="entry name" value="Lon_Prtase"/>
</dbReference>
<dbReference type="Gene3D" id="1.10.8.60">
    <property type="match status" value="1"/>
</dbReference>
<dbReference type="Gene3D" id="1.20.58.1480">
    <property type="match status" value="1"/>
</dbReference>
<comment type="subcellular location">
    <subcellularLocation>
        <location evidence="1 9 10">Cytoplasm</location>
    </subcellularLocation>
</comment>
<dbReference type="GO" id="GO:0043565">
    <property type="term" value="F:sequence-specific DNA binding"/>
    <property type="evidence" value="ECO:0007669"/>
    <property type="project" value="UniProtKB-UniRule"/>
</dbReference>
<dbReference type="InterPro" id="IPR020568">
    <property type="entry name" value="Ribosomal_Su5_D2-typ_SF"/>
</dbReference>
<dbReference type="NCBIfam" id="TIGR00763">
    <property type="entry name" value="lon"/>
    <property type="match status" value="1"/>
</dbReference>
<dbReference type="InterPro" id="IPR046336">
    <property type="entry name" value="Lon_prtase_N_sf"/>
</dbReference>
<evidence type="ECO:0000256" key="10">
    <source>
        <dbReference type="PIRNR" id="PIRNR001174"/>
    </source>
</evidence>
<dbReference type="Gene3D" id="3.30.230.10">
    <property type="match status" value="1"/>
</dbReference>
<comment type="subunit">
    <text evidence="9 10">Homohexamer. Organized in a ring with a central cavity.</text>
</comment>
<dbReference type="AlphaFoldDB" id="A0A939MBL9"/>
<dbReference type="PROSITE" id="PS51787">
    <property type="entry name" value="LON_N"/>
    <property type="match status" value="1"/>
</dbReference>
<evidence type="ECO:0000256" key="9">
    <source>
        <dbReference type="HAMAP-Rule" id="MF_01973"/>
    </source>
</evidence>
<reference evidence="17" key="1">
    <citation type="submission" date="2021-03" db="EMBL/GenBank/DDBJ databases">
        <title>Whole Genome Sequence of Bradyrhizobium sp. Strain 144S4.</title>
        <authorList>
            <person name="Bromfield E.S.P."/>
            <person name="Cloutier S."/>
        </authorList>
    </citation>
    <scope>NUCLEOTIDE SEQUENCE [LARGE SCALE GENOMIC DNA]</scope>
    <source>
        <strain evidence="17">144S4</strain>
    </source>
</reference>
<comment type="function">
    <text evidence="9">ATP-dependent serine protease that mediates the selective degradation of mutant and abnormal proteins as well as certain short-lived regulatory proteins. Required for cellular homeostasis and for survival from DNA damage and developmental changes induced by stress. Degrades polypeptides processively to yield small peptide fragments that are 5 to 10 amino acids long. Binds to DNA in a double-stranded, site-specific manner.</text>
</comment>
<dbReference type="PROSITE" id="PS51786">
    <property type="entry name" value="LON_PROTEOLYTIC"/>
    <property type="match status" value="1"/>
</dbReference>
<dbReference type="GO" id="GO:0005737">
    <property type="term" value="C:cytoplasm"/>
    <property type="evidence" value="ECO:0007669"/>
    <property type="project" value="UniProtKB-SubCell"/>
</dbReference>
<evidence type="ECO:0000259" key="15">
    <source>
        <dbReference type="PROSITE" id="PS51786"/>
    </source>
</evidence>
<dbReference type="RefSeq" id="WP_208087906.1">
    <property type="nucleotide sequence ID" value="NZ_CP086136.1"/>
</dbReference>
<dbReference type="SUPFAM" id="SSF54211">
    <property type="entry name" value="Ribosomal protein S5 domain 2-like"/>
    <property type="match status" value="1"/>
</dbReference>
<comment type="catalytic activity">
    <reaction evidence="9 10 13">
        <text>Hydrolysis of proteins in presence of ATP.</text>
        <dbReference type="EC" id="3.4.21.53"/>
    </reaction>
</comment>
<dbReference type="InterPro" id="IPR003593">
    <property type="entry name" value="AAA+_ATPase"/>
</dbReference>
<dbReference type="InterPro" id="IPR015947">
    <property type="entry name" value="PUA-like_sf"/>
</dbReference>
<dbReference type="GO" id="GO:0004176">
    <property type="term" value="F:ATP-dependent peptidase activity"/>
    <property type="evidence" value="ECO:0007669"/>
    <property type="project" value="UniProtKB-UniRule"/>
</dbReference>
<evidence type="ECO:0000256" key="2">
    <source>
        <dbReference type="ARBA" id="ARBA00022490"/>
    </source>
</evidence>
<evidence type="ECO:0000256" key="12">
    <source>
        <dbReference type="PIRSR" id="PIRSR001174-2"/>
    </source>
</evidence>
<dbReference type="PIRSF" id="PIRSF001174">
    <property type="entry name" value="Lon_proteas"/>
    <property type="match status" value="1"/>
</dbReference>
<evidence type="ECO:0000313" key="17">
    <source>
        <dbReference type="EMBL" id="MBO1866639.1"/>
    </source>
</evidence>
<dbReference type="PROSITE" id="PS01046">
    <property type="entry name" value="LON_SER"/>
    <property type="match status" value="1"/>
</dbReference>
<evidence type="ECO:0000256" key="7">
    <source>
        <dbReference type="ARBA" id="ARBA00022840"/>
    </source>
</evidence>
<feature type="active site" evidence="9 11">
    <location>
        <position position="736"/>
    </location>
</feature>
<accession>A0A939MBL9</accession>
<proteinExistence type="evidence at transcript level"/>
<organism evidence="17">
    <name type="scientific">Bradyrhizobium barranii subsp. barranii</name>
    <dbReference type="NCBI Taxonomy" id="2823807"/>
    <lineage>
        <taxon>Bacteria</taxon>
        <taxon>Pseudomonadati</taxon>
        <taxon>Pseudomonadota</taxon>
        <taxon>Alphaproteobacteria</taxon>
        <taxon>Hyphomicrobiales</taxon>
        <taxon>Nitrobacteraceae</taxon>
        <taxon>Bradyrhizobium</taxon>
        <taxon>Bradyrhizobium barranii</taxon>
    </lineage>
</organism>
<dbReference type="GO" id="GO:0034605">
    <property type="term" value="P:cellular response to heat"/>
    <property type="evidence" value="ECO:0007669"/>
    <property type="project" value="UniProtKB-UniRule"/>
</dbReference>
<dbReference type="FunFam" id="3.40.50.300:FF:000382">
    <property type="entry name" value="Lon protease homolog 2, peroxisomal"/>
    <property type="match status" value="1"/>
</dbReference>
<protein>
    <recommendedName>
        <fullName evidence="9 10">Lon protease</fullName>
        <ecNumber evidence="9 10">3.4.21.53</ecNumber>
    </recommendedName>
    <alternativeName>
        <fullName evidence="9">ATP-dependent protease La</fullName>
    </alternativeName>
</protein>
<dbReference type="Proteomes" id="UP000664702">
    <property type="component" value="Chromosome"/>
</dbReference>
<dbReference type="Pfam" id="PF02190">
    <property type="entry name" value="LON_substr_bdg"/>
    <property type="match status" value="1"/>
</dbReference>
<dbReference type="CDD" id="cd19500">
    <property type="entry name" value="RecA-like_Lon"/>
    <property type="match status" value="1"/>
</dbReference>
<feature type="binding site" evidence="9 12">
    <location>
        <begin position="370"/>
        <end position="377"/>
    </location>
    <ligand>
        <name>ATP</name>
        <dbReference type="ChEBI" id="CHEBI:30616"/>
    </ligand>
</feature>
<dbReference type="InterPro" id="IPR008269">
    <property type="entry name" value="Lon_proteolytic"/>
</dbReference>
<dbReference type="InterPro" id="IPR003111">
    <property type="entry name" value="Lon_prtase_N"/>
</dbReference>
<comment type="induction">
    <text evidence="9">By heat shock.</text>
</comment>
<evidence type="ECO:0000313" key="19">
    <source>
        <dbReference type="Proteomes" id="UP000664702"/>
    </source>
</evidence>
<dbReference type="EMBL" id="CP086136">
    <property type="protein sequence ID" value="UEM10212.1"/>
    <property type="molecule type" value="Genomic_DNA"/>
</dbReference>
<keyword evidence="2 9" id="KW-0963">Cytoplasm</keyword>
<dbReference type="InterPro" id="IPR008268">
    <property type="entry name" value="Peptidase_S16_AS"/>
</dbReference>
<dbReference type="GO" id="GO:0006515">
    <property type="term" value="P:protein quality control for misfolded or incompletely synthesized proteins"/>
    <property type="evidence" value="ECO:0007669"/>
    <property type="project" value="UniProtKB-UniRule"/>
</dbReference>
<comment type="similarity">
    <text evidence="9 10 13 14">Belongs to the peptidase S16 family.</text>
</comment>
<keyword evidence="5 9" id="KW-0378">Hydrolase</keyword>
<feature type="domain" description="Lon N-terminal" evidence="16">
    <location>
        <begin position="25"/>
        <end position="218"/>
    </location>
</feature>
<evidence type="ECO:0000313" key="18">
    <source>
        <dbReference type="EMBL" id="UEM10212.1"/>
    </source>
</evidence>
<dbReference type="Gene3D" id="3.40.50.300">
    <property type="entry name" value="P-loop containing nucleotide triphosphate hydrolases"/>
    <property type="match status" value="1"/>
</dbReference>
<evidence type="ECO:0000256" key="8">
    <source>
        <dbReference type="ARBA" id="ARBA00023016"/>
    </source>
</evidence>
<dbReference type="GO" id="GO:0005524">
    <property type="term" value="F:ATP binding"/>
    <property type="evidence" value="ECO:0007669"/>
    <property type="project" value="UniProtKB-UniRule"/>
</dbReference>
<dbReference type="Pfam" id="PF22667">
    <property type="entry name" value="Lon_lid"/>
    <property type="match status" value="1"/>
</dbReference>
<keyword evidence="6 9" id="KW-0720">Serine protease</keyword>
<dbReference type="HAMAP" id="MF_01973">
    <property type="entry name" value="lon_bact"/>
    <property type="match status" value="1"/>
</dbReference>
<dbReference type="PANTHER" id="PTHR10046">
    <property type="entry name" value="ATP DEPENDENT LON PROTEASE FAMILY MEMBER"/>
    <property type="match status" value="1"/>
</dbReference>
<dbReference type="SUPFAM" id="SSF88697">
    <property type="entry name" value="PUA domain-like"/>
    <property type="match status" value="1"/>
</dbReference>
<dbReference type="SMART" id="SM00382">
    <property type="entry name" value="AAA"/>
    <property type="match status" value="1"/>
</dbReference>
<dbReference type="Gene3D" id="1.20.5.5270">
    <property type="match status" value="1"/>
</dbReference>
<evidence type="ECO:0000256" key="5">
    <source>
        <dbReference type="ARBA" id="ARBA00022801"/>
    </source>
</evidence>
<dbReference type="Gene3D" id="2.30.130.40">
    <property type="entry name" value="LON domain-like"/>
    <property type="match status" value="1"/>
</dbReference>
<evidence type="ECO:0000256" key="3">
    <source>
        <dbReference type="ARBA" id="ARBA00022670"/>
    </source>
</evidence>
<dbReference type="SUPFAM" id="SSF52540">
    <property type="entry name" value="P-loop containing nucleoside triphosphate hydrolases"/>
    <property type="match status" value="1"/>
</dbReference>
<name>A0A939MBL9_9BRAD</name>
<dbReference type="PRINTS" id="PR00830">
    <property type="entry name" value="ENDOLAPTASE"/>
</dbReference>
<evidence type="ECO:0000256" key="13">
    <source>
        <dbReference type="PROSITE-ProRule" id="PRU01122"/>
    </source>
</evidence>
<evidence type="ECO:0000256" key="4">
    <source>
        <dbReference type="ARBA" id="ARBA00022741"/>
    </source>
</evidence>
<keyword evidence="4 9" id="KW-0547">Nucleotide-binding</keyword>
<evidence type="ECO:0000256" key="1">
    <source>
        <dbReference type="ARBA" id="ARBA00004496"/>
    </source>
</evidence>
<feature type="domain" description="Lon proteolytic" evidence="15">
    <location>
        <begin position="606"/>
        <end position="787"/>
    </location>
</feature>
<evidence type="ECO:0000259" key="16">
    <source>
        <dbReference type="PROSITE" id="PS51787"/>
    </source>
</evidence>
<dbReference type="InterPro" id="IPR027417">
    <property type="entry name" value="P-loop_NTPase"/>
</dbReference>
<dbReference type="InterPro" id="IPR054594">
    <property type="entry name" value="Lon_lid"/>
</dbReference>
<dbReference type="GO" id="GO:0004252">
    <property type="term" value="F:serine-type endopeptidase activity"/>
    <property type="evidence" value="ECO:0007669"/>
    <property type="project" value="UniProtKB-UniRule"/>
</dbReference>
<evidence type="ECO:0000256" key="6">
    <source>
        <dbReference type="ARBA" id="ARBA00022825"/>
    </source>
</evidence>
<keyword evidence="7 9" id="KW-0067">ATP-binding</keyword>
<gene>
    <name evidence="9 17" type="primary">lon</name>
    <name evidence="18" type="ORF">J4G43_036915</name>
    <name evidence="17" type="ORF">J4G43_38845</name>
</gene>
<dbReference type="GO" id="GO:0016887">
    <property type="term" value="F:ATP hydrolysis activity"/>
    <property type="evidence" value="ECO:0007669"/>
    <property type="project" value="UniProtKB-UniRule"/>
</dbReference>
<dbReference type="SMART" id="SM00464">
    <property type="entry name" value="LON"/>
    <property type="match status" value="1"/>
</dbReference>
<reference evidence="18 19" key="2">
    <citation type="journal article" date="2022" name="Int. J. Syst. Evol. Microbiol.">
        <title>Strains of Bradyrhizobium barranii sp. nov. associated with legumes native to Canada are symbionts of soybeans and belong to different subspecies (subsp. barranii subsp. nov. and subsp. apii subsp. nov.) and symbiovars (sv. glycinearum and sv. septentrionale).</title>
        <authorList>
            <person name="Bromfield E.S.P."/>
            <person name="Cloutier S."/>
            <person name="Wasai-Hara S."/>
            <person name="Minamisawa K."/>
        </authorList>
    </citation>
    <scope>NUCLEOTIDE SEQUENCE [LARGE SCALE GENOMIC DNA]</scope>
    <source>
        <strain evidence="18 19">144S4</strain>
    </source>
</reference>
<feature type="active site" evidence="9 11">
    <location>
        <position position="693"/>
    </location>
</feature>
<dbReference type="InterPro" id="IPR027543">
    <property type="entry name" value="Lon_bac"/>
</dbReference>
<dbReference type="Pfam" id="PF00004">
    <property type="entry name" value="AAA"/>
    <property type="match status" value="1"/>
</dbReference>
<dbReference type="InterPro" id="IPR014721">
    <property type="entry name" value="Ribsml_uS5_D2-typ_fold_subgr"/>
</dbReference>
<dbReference type="Pfam" id="PF05362">
    <property type="entry name" value="Lon_C"/>
    <property type="match status" value="1"/>
</dbReference>
<dbReference type="EMBL" id="JAGEMI010000001">
    <property type="protein sequence ID" value="MBO1866639.1"/>
    <property type="molecule type" value="Genomic_DNA"/>
</dbReference>
<evidence type="ECO:0000256" key="14">
    <source>
        <dbReference type="RuleBase" id="RU000591"/>
    </source>
</evidence>
<evidence type="ECO:0000256" key="11">
    <source>
        <dbReference type="PIRSR" id="PIRSR001174-1"/>
    </source>
</evidence>
<dbReference type="InterPro" id="IPR004815">
    <property type="entry name" value="Lon_bac/euk-typ"/>
</dbReference>
<keyword evidence="3 9" id="KW-0645">Protease</keyword>
<sequence>MATEQMNNAQTNSTESDVKIPEDALIVIPVREMVLFPGAIAPIAIGRAKSIAAAQQALREQRPVGIVLQRSPEIEEPGPDDLYRVATIANIVRYITAPDGTHHIVCQGVQRARILDFLPGTPFLAARFQQIPEPSTSSPEIEARALNLQRQAIEAIELLPQAPPELVAMFQSTTAPGALADLATSFMDIKPQDKQEVLETIDLALRVEKVSKHLAERLEVLRISNEIGQKTKASFDERQREAILREQMATIQRQLGEGDGKAAEVAELTAAIAKANMPPEAEAHAKKELRRYERMPEAAGESGMVRTYLDWLIELPWALPAEKPIDITEARRILDADHFGLEKIKGRIIEYLAVRKLAPHGKAPILCFVGPPGVGKTSLGQSIARAMDRPFVRVSLGGVHDEAEIRGHRRTYIGALPGNIIQGIKKAGTRNCVMMLDEIDKMGRGVQGDPSAAMLEVLDPEQNGTFRDNYLAVPFDLSRVVFIATANMLDQIPGPLLDRMELISLAGYTEEEKLEIARRYLVRRQLEANGLTAEQAEIEPEALKLVVKGYTREAGVRNLEREIGKLFRHAAVQVAEGTAAKVVVTPKDIATVLGQPRFEGEIAQRTSIPGVATGLAWTPVGGDILFIEASRVPGRGGMILTGQLGDVMRESVQAAMTLVKSKATQLGIDPSVFEKSDIHVHVPAGATPKDGPSAGVAMFTALTSLLTNRTVRSDTAMTGEISLRGLVLPVGGIKEKVVAAAAAGLKRVMLPARNKRDYDDIPKSARDNLEFIWLERVDEAIAAALEPADAKVEAAE</sequence>
<dbReference type="KEGG" id="bban:J4G43_036915"/>
<dbReference type="InterPro" id="IPR003959">
    <property type="entry name" value="ATPase_AAA_core"/>
</dbReference>
<dbReference type="EC" id="3.4.21.53" evidence="9 10"/>
<dbReference type="FunFam" id="1.20.5.5270:FF:000002">
    <property type="entry name" value="Lon protease homolog"/>
    <property type="match status" value="1"/>
</dbReference>